<dbReference type="EMBL" id="BAABHO010000017">
    <property type="protein sequence ID" value="GAA4789180.1"/>
    <property type="molecule type" value="Genomic_DNA"/>
</dbReference>
<reference evidence="3" key="1">
    <citation type="journal article" date="2019" name="Int. J. Syst. Evol. Microbiol.">
        <title>The Global Catalogue of Microorganisms (GCM) 10K type strain sequencing project: providing services to taxonomists for standard genome sequencing and annotation.</title>
        <authorList>
            <consortium name="The Broad Institute Genomics Platform"/>
            <consortium name="The Broad Institute Genome Sequencing Center for Infectious Disease"/>
            <person name="Wu L."/>
            <person name="Ma J."/>
        </authorList>
    </citation>
    <scope>NUCLEOTIDE SEQUENCE [LARGE SCALE GENOMIC DNA]</scope>
    <source>
        <strain evidence="3">JCM 17979</strain>
    </source>
</reference>
<dbReference type="Gene3D" id="3.40.50.12780">
    <property type="entry name" value="N-terminal domain of ligase-like"/>
    <property type="match status" value="1"/>
</dbReference>
<dbReference type="RefSeq" id="WP_345414690.1">
    <property type="nucleotide sequence ID" value="NZ_BAABHO010000017.1"/>
</dbReference>
<dbReference type="GO" id="GO:0016874">
    <property type="term" value="F:ligase activity"/>
    <property type="evidence" value="ECO:0007669"/>
    <property type="project" value="UniProtKB-KW"/>
</dbReference>
<name>A0ABP9B591_9PSEU</name>
<evidence type="ECO:0000313" key="2">
    <source>
        <dbReference type="EMBL" id="GAA4789180.1"/>
    </source>
</evidence>
<gene>
    <name evidence="2" type="ORF">GCM10023200_24750</name>
</gene>
<feature type="domain" description="AMP-dependent synthetase/ligase" evidence="1">
    <location>
        <begin position="25"/>
        <end position="402"/>
    </location>
</feature>
<accession>A0ABP9B591</accession>
<sequence length="463" mass="51347">MNGLMMDRQLLLSSLLWRTERLFGDKRIHTRLDDGGYHSYTYREYGQRVRRLANALWRLGVRHGDRVGTLGWNHHRHLETYFAVPATGAVLHTVNLRLFREQQRFTIDHVGDSVLFVDPDQIPVVEELVELGIPTVRAFVVMGDGPVPETSLAPVHSYEELLAAESDDYEYPEFDEHEAAAICFTSATTGDPKGVVYSHRAMVLQALCLGLTDDLGLREDQVWLEVAPMFHVNGWNIPHAALLQGATLVLPGVHPKPTDLVAAVEDLGVTGINAAVTVGTLLRDAVEESDRDHDLSTLRTMWLGGQAPSTAIMQWWGERGTTITQGWGMTENSPQICFSGVKSTLRATADEDDLRALRQKQGLPLPLVQIRVVGEDGSEQPWDGESVGDLWVRSPFTASAYFADERTAESMVDGWFRTGDIGAVDADGYVVLKDRAKDLIKSGGEWISSIDLENALMAHPDVR</sequence>
<keyword evidence="3" id="KW-1185">Reference proteome</keyword>
<comment type="caution">
    <text evidence="2">The sequence shown here is derived from an EMBL/GenBank/DDBJ whole genome shotgun (WGS) entry which is preliminary data.</text>
</comment>
<dbReference type="InterPro" id="IPR042099">
    <property type="entry name" value="ANL_N_sf"/>
</dbReference>
<keyword evidence="2" id="KW-0436">Ligase</keyword>
<dbReference type="PANTHER" id="PTHR43767:SF11">
    <property type="entry name" value="MEDIUM-CHAIN-FATTY-ACID--COA LIGASE"/>
    <property type="match status" value="1"/>
</dbReference>
<evidence type="ECO:0000259" key="1">
    <source>
        <dbReference type="Pfam" id="PF00501"/>
    </source>
</evidence>
<proteinExistence type="predicted"/>
<evidence type="ECO:0000313" key="3">
    <source>
        <dbReference type="Proteomes" id="UP001500928"/>
    </source>
</evidence>
<protein>
    <submittedName>
        <fullName evidence="2">Long-chain fatty acid--CoA ligase</fullName>
    </submittedName>
</protein>
<dbReference type="PANTHER" id="PTHR43767">
    <property type="entry name" value="LONG-CHAIN-FATTY-ACID--COA LIGASE"/>
    <property type="match status" value="1"/>
</dbReference>
<dbReference type="Pfam" id="PF00501">
    <property type="entry name" value="AMP-binding"/>
    <property type="match status" value="1"/>
</dbReference>
<dbReference type="SUPFAM" id="SSF56801">
    <property type="entry name" value="Acetyl-CoA synthetase-like"/>
    <property type="match status" value="1"/>
</dbReference>
<dbReference type="InterPro" id="IPR000873">
    <property type="entry name" value="AMP-dep_synth/lig_dom"/>
</dbReference>
<dbReference type="InterPro" id="IPR050237">
    <property type="entry name" value="ATP-dep_AMP-bd_enzyme"/>
</dbReference>
<organism evidence="2 3">
    <name type="scientific">Actinomycetospora chlora</name>
    <dbReference type="NCBI Taxonomy" id="663608"/>
    <lineage>
        <taxon>Bacteria</taxon>
        <taxon>Bacillati</taxon>
        <taxon>Actinomycetota</taxon>
        <taxon>Actinomycetes</taxon>
        <taxon>Pseudonocardiales</taxon>
        <taxon>Pseudonocardiaceae</taxon>
        <taxon>Actinomycetospora</taxon>
    </lineage>
</organism>
<dbReference type="Proteomes" id="UP001500928">
    <property type="component" value="Unassembled WGS sequence"/>
</dbReference>